<evidence type="ECO:0000313" key="1">
    <source>
        <dbReference type="EMBL" id="QWM90451.1"/>
    </source>
</evidence>
<evidence type="ECO:0000313" key="2">
    <source>
        <dbReference type="Proteomes" id="UP000827432"/>
    </source>
</evidence>
<dbReference type="Gene3D" id="3.90.320.10">
    <property type="match status" value="1"/>
</dbReference>
<dbReference type="EMBL" id="MZ130489">
    <property type="protein sequence ID" value="QWM90451.1"/>
    <property type="molecule type" value="Genomic_DNA"/>
</dbReference>
<dbReference type="InterPro" id="IPR011604">
    <property type="entry name" value="PDDEXK-like_dom_sf"/>
</dbReference>
<proteinExistence type="predicted"/>
<protein>
    <recommendedName>
        <fullName evidence="3">PD-(D/E)XK endonuclease-like domain-containing protein</fullName>
    </recommendedName>
</protein>
<gene>
    <name evidence="1" type="primary">gp_26588</name>
</gene>
<evidence type="ECO:0008006" key="3">
    <source>
        <dbReference type="Google" id="ProtNLM"/>
    </source>
</evidence>
<dbReference type="GeneID" id="75690753"/>
<keyword evidence="2" id="KW-1185">Reference proteome</keyword>
<dbReference type="Proteomes" id="UP000827432">
    <property type="component" value="Segment"/>
</dbReference>
<reference evidence="1 2" key="1">
    <citation type="submission" date="2021-04" db="EMBL/GenBank/DDBJ databases">
        <authorList>
            <person name="Shkoporov A.N."/>
            <person name="Stockdale S.R."/>
            <person name="Guerin E."/>
            <person name="Ross R.P."/>
            <person name="Hill C."/>
        </authorList>
    </citation>
    <scope>NUCLEOTIDE SEQUENCE [LARGE SCALE GENOMIC DNA]</scope>
    <source>
        <strain evidence="2">cr2_1</strain>
    </source>
</reference>
<dbReference type="SUPFAM" id="SSF52980">
    <property type="entry name" value="Restriction endonuclease-like"/>
    <property type="match status" value="1"/>
</dbReference>
<sequence length="334" mass="39157">MTQIIPRDLPIFFDEEKHKYTDALDREYISTTTIIGKFVEQKDWKAIAEACANIGSRPVPPTHRNYSKYIRYRGKTVKQILAEWKIETEKACAKGTEKHNFLEQCVKRCNNYYLNANGFIDGRIYTVDDIIRTHSYGRLDLDYFRVVGIADRYPQIYEFIKDMTSMGFEIYAEIGVYHPEYLISGLVDILFVKGDEFFILDWKTNKAPIRFEGGYWAKKADGTIDLDKYIVTNETMLFPINHLQDSTGIHYSLQLSMYDYLIEQWGFKCLGNMLCHIRTIENPLIPDDMPHEEVVTFVDIKYLKAEVKAICDYRLAQLNKERKANTNLFNYNIK</sequence>
<accession>A0AAE7RW24</accession>
<name>A0AAE7RW24_9CAUD</name>
<dbReference type="InterPro" id="IPR011335">
    <property type="entry name" value="Restrct_endonuc-II-like"/>
</dbReference>
<dbReference type="RefSeq" id="YP_010360023.1">
    <property type="nucleotide sequence ID" value="NC_062779.1"/>
</dbReference>
<dbReference type="KEGG" id="vg:75690753"/>
<organism evidence="1 2">
    <name type="scientific">uncultured phage cr2_1</name>
    <dbReference type="NCBI Taxonomy" id="2986394"/>
    <lineage>
        <taxon>Viruses</taxon>
        <taxon>Duplodnaviria</taxon>
        <taxon>Heunggongvirae</taxon>
        <taxon>Uroviricota</taxon>
        <taxon>Caudoviricetes</taxon>
        <taxon>Crassvirales</taxon>
        <taxon>Crevaviridae</taxon>
        <taxon>Coarsevirinae</taxon>
        <taxon>Junduvirus</taxon>
        <taxon>Junduvirus communis</taxon>
    </lineage>
</organism>